<dbReference type="InterPro" id="IPR001387">
    <property type="entry name" value="Cro/C1-type_HTH"/>
</dbReference>
<dbReference type="Proteomes" id="UP000192907">
    <property type="component" value="Unassembled WGS sequence"/>
</dbReference>
<dbReference type="CDD" id="cd00093">
    <property type="entry name" value="HTH_XRE"/>
    <property type="match status" value="1"/>
</dbReference>
<dbReference type="Gene3D" id="1.10.260.40">
    <property type="entry name" value="lambda repressor-like DNA-binding domains"/>
    <property type="match status" value="1"/>
</dbReference>
<dbReference type="InterPro" id="IPR011990">
    <property type="entry name" value="TPR-like_helical_dom_sf"/>
</dbReference>
<dbReference type="Gene3D" id="1.25.40.10">
    <property type="entry name" value="Tetratricopeptide repeat domain"/>
    <property type="match status" value="1"/>
</dbReference>
<dbReference type="SUPFAM" id="SSF48452">
    <property type="entry name" value="TPR-like"/>
    <property type="match status" value="1"/>
</dbReference>
<dbReference type="PROSITE" id="PS50943">
    <property type="entry name" value="HTH_CROC1"/>
    <property type="match status" value="1"/>
</dbReference>
<dbReference type="EMBL" id="FWZT01000007">
    <property type="protein sequence ID" value="SMF20051.1"/>
    <property type="molecule type" value="Genomic_DNA"/>
</dbReference>
<dbReference type="STRING" id="1513793.SAMN06296036_1071"/>
<dbReference type="SUPFAM" id="SSF47413">
    <property type="entry name" value="lambda repressor-like DNA-binding domains"/>
    <property type="match status" value="1"/>
</dbReference>
<proteinExistence type="predicted"/>
<accession>A0A1Y6BNC5</accession>
<dbReference type="SMART" id="SM00530">
    <property type="entry name" value="HTH_XRE"/>
    <property type="match status" value="1"/>
</dbReference>
<dbReference type="InterPro" id="IPR010982">
    <property type="entry name" value="Lambda_DNA-bd_dom_sf"/>
</dbReference>
<protein>
    <recommendedName>
        <fullName evidence="1">HTH cro/C1-type domain-containing protein</fullName>
    </recommendedName>
</protein>
<evidence type="ECO:0000313" key="3">
    <source>
        <dbReference type="Proteomes" id="UP000192907"/>
    </source>
</evidence>
<gene>
    <name evidence="2" type="ORF">SAMN06296036_1071</name>
</gene>
<reference evidence="3" key="1">
    <citation type="submission" date="2017-04" db="EMBL/GenBank/DDBJ databases">
        <authorList>
            <person name="Varghese N."/>
            <person name="Submissions S."/>
        </authorList>
    </citation>
    <scope>NUCLEOTIDE SEQUENCE [LARGE SCALE GENOMIC DNA]</scope>
    <source>
        <strain evidence="3">RKEM611</strain>
    </source>
</reference>
<organism evidence="2 3">
    <name type="scientific">Pseudobacteriovorax antillogorgiicola</name>
    <dbReference type="NCBI Taxonomy" id="1513793"/>
    <lineage>
        <taxon>Bacteria</taxon>
        <taxon>Pseudomonadati</taxon>
        <taxon>Bdellovibrionota</taxon>
        <taxon>Oligoflexia</taxon>
        <taxon>Oligoflexales</taxon>
        <taxon>Pseudobacteriovoracaceae</taxon>
        <taxon>Pseudobacteriovorax</taxon>
    </lineage>
</organism>
<name>A0A1Y6BNC5_9BACT</name>
<sequence>MEETFAVNGYFIKSRIEQLELKIWWIAEQIRVDRATISRWISGRVKWGKKSNLESLARVLQVPVTQITIHNPQLARASDADVLKAANLIYKKNMKKLVSIDHNYDLLEYCIKSSLSDKLPLNLLARLYFDLSNACFWQYKLQESIEYIDVSIDIFQKIRDDVSYWEAKRWRATIDTACGSLLEAIASLQLCSQKVHDPISRHRALHNIIEAHWLRGDYLRSHAMAVDRLEDPSYSIDKISVIKSYIAVGKPLIFINRDKEATDYLGKARQCSEDIGYQRGVHYIDILLTVNDAISSPSKVQIERFKKSFSAIKAIVDDPYWYYFGAIIHKRNRMFEEGLQLIDQGMARADGWNTELGLLAQVKTEIFLELDKNRAAVRSMQVAMKHFEKAEAYPRIEEMKLAFSELKVGYE</sequence>
<dbReference type="GO" id="GO:0003677">
    <property type="term" value="F:DNA binding"/>
    <property type="evidence" value="ECO:0007669"/>
    <property type="project" value="InterPro"/>
</dbReference>
<keyword evidence="3" id="KW-1185">Reference proteome</keyword>
<evidence type="ECO:0000259" key="1">
    <source>
        <dbReference type="PROSITE" id="PS50943"/>
    </source>
</evidence>
<dbReference type="AlphaFoldDB" id="A0A1Y6BNC5"/>
<feature type="domain" description="HTH cro/C1-type" evidence="1">
    <location>
        <begin position="27"/>
        <end position="67"/>
    </location>
</feature>
<evidence type="ECO:0000313" key="2">
    <source>
        <dbReference type="EMBL" id="SMF20051.1"/>
    </source>
</evidence>